<evidence type="ECO:0000313" key="1">
    <source>
        <dbReference type="EMBL" id="AEM84720.1"/>
    </source>
</evidence>
<organism evidence="1 2">
    <name type="scientific">Streptomyces violaceusniger (strain Tu 4113)</name>
    <dbReference type="NCBI Taxonomy" id="653045"/>
    <lineage>
        <taxon>Bacteria</taxon>
        <taxon>Bacillati</taxon>
        <taxon>Actinomycetota</taxon>
        <taxon>Actinomycetes</taxon>
        <taxon>Kitasatosporales</taxon>
        <taxon>Streptomycetaceae</taxon>
        <taxon>Streptomyces</taxon>
        <taxon>Streptomyces violaceusniger group</taxon>
    </lineage>
</organism>
<dbReference type="Pfam" id="PF13560">
    <property type="entry name" value="HTH_31"/>
    <property type="match status" value="1"/>
</dbReference>
<dbReference type="PANTHER" id="PTHR35010:SF2">
    <property type="entry name" value="BLL4672 PROTEIN"/>
    <property type="match status" value="1"/>
</dbReference>
<dbReference type="PANTHER" id="PTHR35010">
    <property type="entry name" value="BLL4672 PROTEIN-RELATED"/>
    <property type="match status" value="1"/>
</dbReference>
<dbReference type="SUPFAM" id="SSF47413">
    <property type="entry name" value="lambda repressor-like DNA-binding domains"/>
    <property type="match status" value="1"/>
</dbReference>
<dbReference type="GO" id="GO:0003677">
    <property type="term" value="F:DNA binding"/>
    <property type="evidence" value="ECO:0007669"/>
    <property type="project" value="InterPro"/>
</dbReference>
<dbReference type="InterPro" id="IPR010982">
    <property type="entry name" value="Lambda_DNA-bd_dom_sf"/>
</dbReference>
<reference evidence="1" key="1">
    <citation type="submission" date="2011-08" db="EMBL/GenBank/DDBJ databases">
        <title>Complete sequence of chromosome of Streptomyces violaceusniger Tu 4113.</title>
        <authorList>
            <consortium name="US DOE Joint Genome Institute"/>
            <person name="Lucas S."/>
            <person name="Han J."/>
            <person name="Lapidus A."/>
            <person name="Cheng J.-F."/>
            <person name="Goodwin L."/>
            <person name="Pitluck S."/>
            <person name="Peters L."/>
            <person name="Ivanova N."/>
            <person name="Daligault H."/>
            <person name="Detter J.C."/>
            <person name="Han C."/>
            <person name="Tapia R."/>
            <person name="Land M."/>
            <person name="Hauser L."/>
            <person name="Kyrpides N."/>
            <person name="Ivanova N."/>
            <person name="Pagani I."/>
            <person name="Hagen A."/>
            <person name="Katz L."/>
            <person name="Fiedler H.-P."/>
            <person name="Keasling J."/>
            <person name="Fortman J."/>
            <person name="Woyke T."/>
        </authorList>
    </citation>
    <scope>NUCLEOTIDE SEQUENCE [LARGE SCALE GENOMIC DNA]</scope>
    <source>
        <strain evidence="1">Tu 4113</strain>
    </source>
</reference>
<protein>
    <submittedName>
        <fullName evidence="1">XRE family transcriptional regulator</fullName>
    </submittedName>
</protein>
<dbReference type="eggNOG" id="COG1396">
    <property type="taxonomic scope" value="Bacteria"/>
</dbReference>
<dbReference type="HOGENOM" id="CLU_170410_0_0_11"/>
<dbReference type="EMBL" id="CP002994">
    <property type="protein sequence ID" value="AEM84720.1"/>
    <property type="molecule type" value="Genomic_DNA"/>
</dbReference>
<accession>G2P411</accession>
<dbReference type="CDD" id="cd00093">
    <property type="entry name" value="HTH_XRE"/>
    <property type="match status" value="1"/>
</dbReference>
<dbReference type="Gene3D" id="1.10.260.40">
    <property type="entry name" value="lambda repressor-like DNA-binding domains"/>
    <property type="match status" value="1"/>
</dbReference>
<proteinExistence type="predicted"/>
<name>G2P411_STRV4</name>
<sequence length="92" mass="10307">MDSENPLGRFLCARRERVRPEDVNIRPAGRRRVAGLRREEVVLLAGVSTDYYTGLEQGRERHPSAQVTEALARALVLEEDAVAHLHPVRPGP</sequence>
<dbReference type="AlphaFoldDB" id="G2P411"/>
<evidence type="ECO:0000313" key="2">
    <source>
        <dbReference type="Proteomes" id="UP000008703"/>
    </source>
</evidence>
<gene>
    <name evidence="1" type="ORF">Strvi_5184</name>
</gene>
<dbReference type="InterPro" id="IPR001387">
    <property type="entry name" value="Cro/C1-type_HTH"/>
</dbReference>
<keyword evidence="2" id="KW-1185">Reference proteome</keyword>
<dbReference type="Proteomes" id="UP000008703">
    <property type="component" value="Chromosome"/>
</dbReference>
<dbReference type="KEGG" id="svl:Strvi_5184"/>